<dbReference type="Proteomes" id="UP000199288">
    <property type="component" value="Unassembled WGS sequence"/>
</dbReference>
<proteinExistence type="predicted"/>
<accession>A0A1H3ZMF6</accession>
<sequence>MGLGDFVNKAKEQLSGEKGEQLSDSALDKAAEFASQKTGGKYDEKITSVRDAIDERVGSEGATPATDPSTEQVNEPAEAKPRIDSDQQLN</sequence>
<feature type="compositionally biased region" description="Basic and acidic residues" evidence="1">
    <location>
        <begin position="77"/>
        <end position="90"/>
    </location>
</feature>
<dbReference type="AlphaFoldDB" id="A0A1H3ZMF6"/>
<feature type="region of interest" description="Disordered" evidence="1">
    <location>
        <begin position="55"/>
        <end position="90"/>
    </location>
</feature>
<evidence type="ECO:0000313" key="2">
    <source>
        <dbReference type="EMBL" id="SEA24825.1"/>
    </source>
</evidence>
<dbReference type="EMBL" id="FNQV01000006">
    <property type="protein sequence ID" value="SEA24825.1"/>
    <property type="molecule type" value="Genomic_DNA"/>
</dbReference>
<evidence type="ECO:0000256" key="1">
    <source>
        <dbReference type="SAM" id="MobiDB-lite"/>
    </source>
</evidence>
<evidence type="ECO:0000313" key="3">
    <source>
        <dbReference type="Proteomes" id="UP000199288"/>
    </source>
</evidence>
<reference evidence="3" key="1">
    <citation type="submission" date="2016-10" db="EMBL/GenBank/DDBJ databases">
        <authorList>
            <person name="Varghese N."/>
            <person name="Submissions S."/>
        </authorList>
    </citation>
    <scope>NUCLEOTIDE SEQUENCE [LARGE SCALE GENOMIC DNA]</scope>
    <source>
        <strain evidence="3">KPR-1</strain>
    </source>
</reference>
<feature type="region of interest" description="Disordered" evidence="1">
    <location>
        <begin position="1"/>
        <end position="25"/>
    </location>
</feature>
<dbReference type="OrthoDB" id="3267972at2"/>
<protein>
    <submittedName>
        <fullName evidence="2">MT0933-like antitoxin protein</fullName>
    </submittedName>
</protein>
<gene>
    <name evidence="2" type="ORF">SAMN02910418_01206</name>
</gene>
<name>A0A1H3ZMF6_9ACTO</name>
<organism evidence="2 3">
    <name type="scientific">Bowdeniella nasicola</name>
    <dbReference type="NCBI Taxonomy" id="208480"/>
    <lineage>
        <taxon>Bacteria</taxon>
        <taxon>Bacillati</taxon>
        <taxon>Actinomycetota</taxon>
        <taxon>Actinomycetes</taxon>
        <taxon>Actinomycetales</taxon>
        <taxon>Actinomycetaceae</taxon>
        <taxon>Bowdeniella</taxon>
    </lineage>
</organism>
<keyword evidence="3" id="KW-1185">Reference proteome</keyword>
<dbReference type="Pfam" id="PF14013">
    <property type="entry name" value="MT0933_antitox"/>
    <property type="match status" value="1"/>
</dbReference>
<dbReference type="RefSeq" id="WP_092563611.1">
    <property type="nucleotide sequence ID" value="NZ_FNQV01000006.1"/>
</dbReference>
<feature type="compositionally biased region" description="Basic and acidic residues" evidence="1">
    <location>
        <begin position="8"/>
        <end position="25"/>
    </location>
</feature>
<dbReference type="InterPro" id="IPR028037">
    <property type="entry name" value="Antitoxin_Rv0909/MT0933"/>
</dbReference>